<evidence type="ECO:0000313" key="2">
    <source>
        <dbReference type="EMBL" id="CAH0717086.1"/>
    </source>
</evidence>
<protein>
    <submittedName>
        <fullName evidence="2">Uncharacterized protein</fullName>
    </submittedName>
</protein>
<organism evidence="2 3">
    <name type="scientific">Brenthis ino</name>
    <name type="common">lesser marbled fritillary</name>
    <dbReference type="NCBI Taxonomy" id="405034"/>
    <lineage>
        <taxon>Eukaryota</taxon>
        <taxon>Metazoa</taxon>
        <taxon>Ecdysozoa</taxon>
        <taxon>Arthropoda</taxon>
        <taxon>Hexapoda</taxon>
        <taxon>Insecta</taxon>
        <taxon>Pterygota</taxon>
        <taxon>Neoptera</taxon>
        <taxon>Endopterygota</taxon>
        <taxon>Lepidoptera</taxon>
        <taxon>Glossata</taxon>
        <taxon>Ditrysia</taxon>
        <taxon>Papilionoidea</taxon>
        <taxon>Nymphalidae</taxon>
        <taxon>Heliconiinae</taxon>
        <taxon>Argynnini</taxon>
        <taxon>Brenthis</taxon>
    </lineage>
</organism>
<reference evidence="2" key="1">
    <citation type="submission" date="2021-12" db="EMBL/GenBank/DDBJ databases">
        <authorList>
            <person name="Martin H S."/>
        </authorList>
    </citation>
    <scope>NUCLEOTIDE SEQUENCE</scope>
</reference>
<gene>
    <name evidence="2" type="ORF">BINO364_LOCUS3728</name>
</gene>
<evidence type="ECO:0000313" key="3">
    <source>
        <dbReference type="Proteomes" id="UP000838878"/>
    </source>
</evidence>
<accession>A0A8J9Y714</accession>
<name>A0A8J9Y714_9NEOP</name>
<keyword evidence="3" id="KW-1185">Reference proteome</keyword>
<sequence>MLFLKKVVTPGDNFYIPANANETNKSDNITETEESNKENEEEPEQIMEQSGSDRQKERQNLAPPNRKAINRNMNE</sequence>
<feature type="region of interest" description="Disordered" evidence="1">
    <location>
        <begin position="8"/>
        <end position="75"/>
    </location>
</feature>
<feature type="non-terminal residue" evidence="2">
    <location>
        <position position="75"/>
    </location>
</feature>
<dbReference type="EMBL" id="OV170231">
    <property type="protein sequence ID" value="CAH0717086.1"/>
    <property type="molecule type" value="Genomic_DNA"/>
</dbReference>
<dbReference type="AlphaFoldDB" id="A0A8J9Y714"/>
<proteinExistence type="predicted"/>
<dbReference type="Proteomes" id="UP000838878">
    <property type="component" value="Chromosome 11"/>
</dbReference>
<evidence type="ECO:0000256" key="1">
    <source>
        <dbReference type="SAM" id="MobiDB-lite"/>
    </source>
</evidence>